<accession>A0AA90HDB8</accession>
<organism evidence="3">
    <name type="scientific">Streptantibioticus silvisoli</name>
    <dbReference type="NCBI Taxonomy" id="2705255"/>
    <lineage>
        <taxon>Bacteria</taxon>
        <taxon>Bacillati</taxon>
        <taxon>Actinomycetota</taxon>
        <taxon>Actinomycetes</taxon>
        <taxon>Kitasatosporales</taxon>
        <taxon>Streptomycetaceae</taxon>
        <taxon>Streptantibioticus</taxon>
    </lineage>
</organism>
<name>A0AA90HDB8_9ACTN</name>
<protein>
    <submittedName>
        <fullName evidence="3">Pyridoxamine 5'-phosphate oxidase family protein</fullName>
    </submittedName>
</protein>
<dbReference type="Gene3D" id="2.30.110.10">
    <property type="entry name" value="Electron Transport, Fmn-binding Protein, Chain A"/>
    <property type="match status" value="1"/>
</dbReference>
<reference evidence="3 4" key="1">
    <citation type="submission" date="2023-05" db="EMBL/GenBank/DDBJ databases">
        <title>Streptantibioticus silvisoli sp. nov., acidotolerant actinomycetes 1 from pine litter.</title>
        <authorList>
            <person name="Swiecimska M."/>
            <person name="Golinska P."/>
            <person name="Sangal V."/>
            <person name="Wachnowicz B."/>
            <person name="Goodfellow M."/>
        </authorList>
    </citation>
    <scope>NUCLEOTIDE SEQUENCE</scope>
    <source>
        <strain evidence="3">SL13</strain>
        <strain evidence="2 4">SL54</strain>
    </source>
</reference>
<dbReference type="EMBL" id="JAAGKO020000017">
    <property type="protein sequence ID" value="MDI5963815.1"/>
    <property type="molecule type" value="Genomic_DNA"/>
</dbReference>
<dbReference type="RefSeq" id="WP_271317931.1">
    <property type="nucleotide sequence ID" value="NZ_JAAGKO020000017.1"/>
</dbReference>
<gene>
    <name evidence="2" type="ORF">POF43_013995</name>
    <name evidence="3" type="ORF">POF50_026250</name>
</gene>
<dbReference type="PANTHER" id="PTHR42815:SF2">
    <property type="entry name" value="FAD-BINDING, PUTATIVE (AFU_ORTHOLOGUE AFUA_6G07600)-RELATED"/>
    <property type="match status" value="1"/>
</dbReference>
<keyword evidence="4" id="KW-1185">Reference proteome</keyword>
<sequence>MATRYHAGELAVQERAGVREQADRMARGVFEGVPAPAARFLAERSMLVVGARDGEGRVWCSMLAGDPGFLRVADERTLTVGAVPRPGDPLAPTLAGPAQVGTLAIEPATRRRMRLNGTARPAAGGLRIETAQVFANCPRFITRREMPRFTAPPPGTGAEPMAGAGLDERQAAFVRAADTFFIATRGGDGGADASHRGGDPGFVEVVDGRRLRWPDYPGNAMFATLGNLHGDPAAGLLFPDWATGSLLLLTGSARVAWDDAGGRAVEFTADAVAELPGADRPRS</sequence>
<evidence type="ECO:0000313" key="2">
    <source>
        <dbReference type="EMBL" id="MDI5963815.1"/>
    </source>
</evidence>
<proteinExistence type="predicted"/>
<dbReference type="EMBL" id="JABXJJ020000037">
    <property type="protein sequence ID" value="MDI5972802.1"/>
    <property type="molecule type" value="Genomic_DNA"/>
</dbReference>
<evidence type="ECO:0000259" key="1">
    <source>
        <dbReference type="Pfam" id="PF01243"/>
    </source>
</evidence>
<dbReference type="Pfam" id="PF01243">
    <property type="entry name" value="PNPOx_N"/>
    <property type="match status" value="1"/>
</dbReference>
<dbReference type="Proteomes" id="UP001156398">
    <property type="component" value="Unassembled WGS sequence"/>
</dbReference>
<dbReference type="AlphaFoldDB" id="A0AA90HDB8"/>
<comment type="caution">
    <text evidence="3">The sequence shown here is derived from an EMBL/GenBank/DDBJ whole genome shotgun (WGS) entry which is preliminary data.</text>
</comment>
<evidence type="ECO:0000313" key="4">
    <source>
        <dbReference type="Proteomes" id="UP001156398"/>
    </source>
</evidence>
<feature type="domain" description="Pyridoxamine 5'-phosphate oxidase N-terminal" evidence="1">
    <location>
        <begin position="166"/>
        <end position="260"/>
    </location>
</feature>
<dbReference type="SUPFAM" id="SSF50475">
    <property type="entry name" value="FMN-binding split barrel"/>
    <property type="match status" value="1"/>
</dbReference>
<dbReference type="InterPro" id="IPR011576">
    <property type="entry name" value="Pyridox_Oxase_N"/>
</dbReference>
<dbReference type="InterPro" id="IPR012349">
    <property type="entry name" value="Split_barrel_FMN-bd"/>
</dbReference>
<dbReference type="PANTHER" id="PTHR42815">
    <property type="entry name" value="FAD-BINDING, PUTATIVE (AFU_ORTHOLOGUE AFUA_6G07600)-RELATED"/>
    <property type="match status" value="1"/>
</dbReference>
<evidence type="ECO:0000313" key="3">
    <source>
        <dbReference type="EMBL" id="MDI5972802.1"/>
    </source>
</evidence>